<dbReference type="AlphaFoldDB" id="A0A450T9L2"/>
<dbReference type="EMBL" id="CAADEX010000125">
    <property type="protein sequence ID" value="VFJ63383.1"/>
    <property type="molecule type" value="Genomic_DNA"/>
</dbReference>
<evidence type="ECO:0000313" key="1">
    <source>
        <dbReference type="EMBL" id="VFJ63383.1"/>
    </source>
</evidence>
<accession>A0A450T9L2</accession>
<gene>
    <name evidence="1" type="ORF">BECKDK2373B_GA0170837_11259</name>
</gene>
<sequence length="106" mass="12015">MVGSYKKAENRCLFELYAKVGSTPLTALKTSSKCSFIPYKLRFLVSFRLVMEHDPCFCMRLSLFERLCNWLGFHDSTHALGYRSRANQINTSTGIPMAAVITKNAL</sequence>
<organism evidence="1">
    <name type="scientific">Candidatus Kentrum sp. DK</name>
    <dbReference type="NCBI Taxonomy" id="2126562"/>
    <lineage>
        <taxon>Bacteria</taxon>
        <taxon>Pseudomonadati</taxon>
        <taxon>Pseudomonadota</taxon>
        <taxon>Gammaproteobacteria</taxon>
        <taxon>Candidatus Kentrum</taxon>
    </lineage>
</organism>
<reference evidence="1" key="1">
    <citation type="submission" date="2019-02" db="EMBL/GenBank/DDBJ databases">
        <authorList>
            <person name="Gruber-Vodicka R. H."/>
            <person name="Seah K. B. B."/>
        </authorList>
    </citation>
    <scope>NUCLEOTIDE SEQUENCE</scope>
    <source>
        <strain evidence="1">BECK_DK47</strain>
    </source>
</reference>
<proteinExistence type="predicted"/>
<name>A0A450T9L2_9GAMM</name>
<protein>
    <submittedName>
        <fullName evidence="1">Uncharacterized protein</fullName>
    </submittedName>
</protein>